<protein>
    <submittedName>
        <fullName evidence="1">Uncharacterized protein</fullName>
    </submittedName>
</protein>
<evidence type="ECO:0000313" key="2">
    <source>
        <dbReference type="Proteomes" id="UP001162501"/>
    </source>
</evidence>
<evidence type="ECO:0000313" key="1">
    <source>
        <dbReference type="EMBL" id="CAI9698556.1"/>
    </source>
</evidence>
<reference evidence="1" key="1">
    <citation type="submission" date="2023-05" db="EMBL/GenBank/DDBJ databases">
        <authorList>
            <consortium name="ELIXIR-Norway"/>
        </authorList>
    </citation>
    <scope>NUCLEOTIDE SEQUENCE</scope>
</reference>
<name>A0ACB0EEE2_RANTA</name>
<dbReference type="Proteomes" id="UP001162501">
    <property type="component" value="Chromosome 19"/>
</dbReference>
<gene>
    <name evidence="1" type="ORF">MRATA1EN3_LOCUS9769</name>
</gene>
<organism evidence="1 2">
    <name type="scientific">Rangifer tarandus platyrhynchus</name>
    <name type="common">Svalbard reindeer</name>
    <dbReference type="NCBI Taxonomy" id="3082113"/>
    <lineage>
        <taxon>Eukaryota</taxon>
        <taxon>Metazoa</taxon>
        <taxon>Chordata</taxon>
        <taxon>Craniata</taxon>
        <taxon>Vertebrata</taxon>
        <taxon>Euteleostomi</taxon>
        <taxon>Mammalia</taxon>
        <taxon>Eutheria</taxon>
        <taxon>Laurasiatheria</taxon>
        <taxon>Artiodactyla</taxon>
        <taxon>Ruminantia</taxon>
        <taxon>Pecora</taxon>
        <taxon>Cervidae</taxon>
        <taxon>Odocoileinae</taxon>
        <taxon>Rangifer</taxon>
    </lineage>
</organism>
<dbReference type="EMBL" id="OX596103">
    <property type="protein sequence ID" value="CAI9698556.1"/>
    <property type="molecule type" value="Genomic_DNA"/>
</dbReference>
<sequence length="139" mass="14559">MPRSGISPRSPHAPRGEGEGSGGDPKGPATWNQNVPGEKGKSFARLVEKKFFGGGVFCTGPDAGSRRGFPSPSLGLGLGPLAGDARREERGCRLRGCPRGEDRSHLWVTLSRPESPCPGDAKTLAAGSARTRLPLKDIS</sequence>
<accession>A0ACB0EEE2</accession>
<proteinExistence type="predicted"/>